<comment type="subunit">
    <text evidence="2">Homodimer.</text>
</comment>
<keyword evidence="2" id="KW-0067">ATP-binding</keyword>
<dbReference type="InterPro" id="IPR027417">
    <property type="entry name" value="P-loop_NTPase"/>
</dbReference>
<dbReference type="EC" id="6.3.3.3" evidence="2"/>
<keyword evidence="2" id="KW-0547">Nucleotide-binding</keyword>
<comment type="pathway">
    <text evidence="2">Cofactor biosynthesis; biotin biosynthesis; biotin from 7,8-diaminononanoate: step 1/2.</text>
</comment>
<gene>
    <name evidence="2 3" type="primary">bioD</name>
    <name evidence="3" type="ORF">TOI97_12890</name>
</gene>
<dbReference type="NCBIfam" id="TIGR00347">
    <property type="entry name" value="bioD"/>
    <property type="match status" value="1"/>
</dbReference>
<keyword evidence="2 3" id="KW-0436">Ligase</keyword>
<dbReference type="Gene3D" id="3.40.50.300">
    <property type="entry name" value="P-loop containing nucleotide triphosphate hydrolases"/>
    <property type="match status" value="1"/>
</dbReference>
<dbReference type="Proteomes" id="UP001294570">
    <property type="component" value="Unassembled WGS sequence"/>
</dbReference>
<comment type="function">
    <text evidence="2">Catalyzes a mechanistically unusual reaction, the ATP-dependent insertion of CO2 between the N7 and N8 nitrogen atoms of 7,8-diaminopelargonic acid (DAPA, also called 7,8-diammoniononanoate) to form a ureido ring.</text>
</comment>
<evidence type="ECO:0000256" key="2">
    <source>
        <dbReference type="HAMAP-Rule" id="MF_00336"/>
    </source>
</evidence>
<dbReference type="CDD" id="cd03109">
    <property type="entry name" value="DTBS"/>
    <property type="match status" value="1"/>
</dbReference>
<keyword evidence="2" id="KW-0460">Magnesium</keyword>
<dbReference type="PANTHER" id="PTHR43210:SF5">
    <property type="entry name" value="DETHIOBIOTIN SYNTHETASE"/>
    <property type="match status" value="1"/>
</dbReference>
<dbReference type="PIRSF" id="PIRSF006755">
    <property type="entry name" value="DTB_synth"/>
    <property type="match status" value="1"/>
</dbReference>
<evidence type="ECO:0000313" key="3">
    <source>
        <dbReference type="EMBL" id="MDY7220458.1"/>
    </source>
</evidence>
<dbReference type="RefSeq" id="WP_321554539.1">
    <property type="nucleotide sequence ID" value="NZ_JAXIVU010000032.1"/>
</dbReference>
<comment type="subcellular location">
    <subcellularLocation>
        <location evidence="2">Cytoplasm</location>
    </subcellularLocation>
</comment>
<dbReference type="PANTHER" id="PTHR43210">
    <property type="entry name" value="DETHIOBIOTIN SYNTHETASE"/>
    <property type="match status" value="1"/>
</dbReference>
<dbReference type="SUPFAM" id="SSF52540">
    <property type="entry name" value="P-loop containing nucleoside triphosphate hydrolases"/>
    <property type="match status" value="1"/>
</dbReference>
<evidence type="ECO:0000313" key="4">
    <source>
        <dbReference type="Proteomes" id="UP001294570"/>
    </source>
</evidence>
<comment type="cofactor">
    <cofactor evidence="2">
        <name>Mg(2+)</name>
        <dbReference type="ChEBI" id="CHEBI:18420"/>
    </cofactor>
</comment>
<dbReference type="HAMAP" id="MF_00336">
    <property type="entry name" value="BioD"/>
    <property type="match status" value="1"/>
</dbReference>
<feature type="binding site" evidence="2">
    <location>
        <position position="17"/>
    </location>
    <ligand>
        <name>Mg(2+)</name>
        <dbReference type="ChEBI" id="CHEBI:18420"/>
    </ligand>
</feature>
<feature type="binding site" evidence="2">
    <location>
        <position position="117"/>
    </location>
    <ligand>
        <name>Mg(2+)</name>
        <dbReference type="ChEBI" id="CHEBI:18420"/>
    </ligand>
</feature>
<name>A0ABU5GU07_9GAMM</name>
<organism evidence="3 4">
    <name type="scientific">Denitrificimonas halotolerans</name>
    <dbReference type="NCBI Taxonomy" id="3098930"/>
    <lineage>
        <taxon>Bacteria</taxon>
        <taxon>Pseudomonadati</taxon>
        <taxon>Pseudomonadota</taxon>
        <taxon>Gammaproteobacteria</taxon>
        <taxon>Pseudomonadales</taxon>
        <taxon>Pseudomonadaceae</taxon>
        <taxon>Denitrificimonas</taxon>
    </lineage>
</organism>
<dbReference type="EMBL" id="JAXIVU010000032">
    <property type="protein sequence ID" value="MDY7220458.1"/>
    <property type="molecule type" value="Genomic_DNA"/>
</dbReference>
<proteinExistence type="inferred from homology"/>
<keyword evidence="2" id="KW-0963">Cytoplasm</keyword>
<comment type="similarity">
    <text evidence="2">Belongs to the dethiobiotin synthetase family.</text>
</comment>
<feature type="binding site" evidence="2">
    <location>
        <begin position="117"/>
        <end position="120"/>
    </location>
    <ligand>
        <name>ATP</name>
        <dbReference type="ChEBI" id="CHEBI:30616"/>
    </ligand>
</feature>
<protein>
    <recommendedName>
        <fullName evidence="2">ATP-dependent dethiobiotin synthetase BioD</fullName>
        <ecNumber evidence="2">6.3.3.3</ecNumber>
    </recommendedName>
    <alternativeName>
        <fullName evidence="2">DTB synthetase</fullName>
        <shortName evidence="2">DTBS</shortName>
    </alternativeName>
    <alternativeName>
        <fullName evidence="2">Dethiobiotin synthase</fullName>
    </alternativeName>
</protein>
<sequence>MAQAYFITGTDTDAGKTSIAAGLLCAAQQQQHSTLAMKPVASGCEVRAEGLQNSDALALMAQSSIKRPYAEVNPYAFAPAIAPHIAAQEAGVALQVSDLYQAAQVILQQQADFTLIEGAGGWRVPLSETAFLSDFAKTLKLPVILVVGVKLGCINHALLTAQAIQSDGLELAGWIANVVDPNCARLEENLVTLKQQMPAPCLAQVPHLTHTGAEHVAEFLQHGVAQLSKSRKTSYF</sequence>
<feature type="binding site" evidence="2">
    <location>
        <position position="55"/>
    </location>
    <ligand>
        <name>ATP</name>
        <dbReference type="ChEBI" id="CHEBI:30616"/>
    </ligand>
</feature>
<comment type="catalytic activity">
    <reaction evidence="2">
        <text>(7R,8S)-7,8-diammoniononanoate + CO2 + ATP = (4R,5S)-dethiobiotin + ADP + phosphate + 3 H(+)</text>
        <dbReference type="Rhea" id="RHEA:15805"/>
        <dbReference type="ChEBI" id="CHEBI:15378"/>
        <dbReference type="ChEBI" id="CHEBI:16526"/>
        <dbReference type="ChEBI" id="CHEBI:30616"/>
        <dbReference type="ChEBI" id="CHEBI:43474"/>
        <dbReference type="ChEBI" id="CHEBI:149469"/>
        <dbReference type="ChEBI" id="CHEBI:149473"/>
        <dbReference type="ChEBI" id="CHEBI:456216"/>
        <dbReference type="EC" id="6.3.3.3"/>
    </reaction>
</comment>
<feature type="binding site" evidence="2">
    <location>
        <begin position="206"/>
        <end position="208"/>
    </location>
    <ligand>
        <name>ATP</name>
        <dbReference type="ChEBI" id="CHEBI:30616"/>
    </ligand>
</feature>
<feature type="binding site" evidence="2">
    <location>
        <position position="55"/>
    </location>
    <ligand>
        <name>Mg(2+)</name>
        <dbReference type="ChEBI" id="CHEBI:18420"/>
    </ligand>
</feature>
<reference evidence="3 4" key="1">
    <citation type="submission" date="2023-12" db="EMBL/GenBank/DDBJ databases">
        <title>Denitrificimonas halotolerans sp. nov.,a novel species isolated from landfill leachate.</title>
        <authorList>
            <person name="Wang S."/>
        </authorList>
    </citation>
    <scope>NUCLEOTIDE SEQUENCE [LARGE SCALE GENOMIC DNA]</scope>
    <source>
        <strain evidence="3 4">JX-1</strain>
    </source>
</reference>
<comment type="caution">
    <text evidence="3">The sequence shown here is derived from an EMBL/GenBank/DDBJ whole genome shotgun (WGS) entry which is preliminary data.</text>
</comment>
<accession>A0ABU5GU07</accession>
<evidence type="ECO:0000256" key="1">
    <source>
        <dbReference type="ARBA" id="ARBA00022756"/>
    </source>
</evidence>
<feature type="binding site" evidence="2">
    <location>
        <position position="42"/>
    </location>
    <ligand>
        <name>substrate</name>
    </ligand>
</feature>
<keyword evidence="4" id="KW-1185">Reference proteome</keyword>
<dbReference type="Pfam" id="PF13500">
    <property type="entry name" value="AAA_26"/>
    <property type="match status" value="1"/>
</dbReference>
<feature type="active site" evidence="2">
    <location>
        <position position="38"/>
    </location>
</feature>
<keyword evidence="2" id="KW-0479">Metal-binding</keyword>
<dbReference type="InterPro" id="IPR004472">
    <property type="entry name" value="DTB_synth_BioD"/>
</dbReference>
<comment type="caution">
    <text evidence="2">Lacks conserved residue(s) required for the propagation of feature annotation.</text>
</comment>
<dbReference type="GO" id="GO:0004141">
    <property type="term" value="F:dethiobiotin synthase activity"/>
    <property type="evidence" value="ECO:0007669"/>
    <property type="project" value="UniProtKB-EC"/>
</dbReference>
<keyword evidence="1 2" id="KW-0093">Biotin biosynthesis</keyword>